<dbReference type="PANTHER" id="PTHR12128:SF47">
    <property type="entry name" value="DIHYDRODIPICOLINATE SYNTHASE-RELATED"/>
    <property type="match status" value="1"/>
</dbReference>
<reference evidence="4" key="1">
    <citation type="submission" date="2021-07" db="EMBL/GenBank/DDBJ databases">
        <authorList>
            <person name="Branca A.L. A."/>
        </authorList>
    </citation>
    <scope>NUCLEOTIDE SEQUENCE</scope>
</reference>
<evidence type="ECO:0000313" key="4">
    <source>
        <dbReference type="EMBL" id="CAG7989669.1"/>
    </source>
</evidence>
<proteinExistence type="inferred from homology"/>
<dbReference type="Pfam" id="PF00701">
    <property type="entry name" value="DHDPS"/>
    <property type="match status" value="1"/>
</dbReference>
<dbReference type="InterPro" id="IPR013785">
    <property type="entry name" value="Aldolase_TIM"/>
</dbReference>
<dbReference type="InterPro" id="IPR002220">
    <property type="entry name" value="DapA-like"/>
</dbReference>
<keyword evidence="5" id="KW-1185">Reference proteome</keyword>
<keyword evidence="1" id="KW-0456">Lyase</keyword>
<dbReference type="Proteomes" id="UP001153618">
    <property type="component" value="Unassembled WGS sequence"/>
</dbReference>
<evidence type="ECO:0000256" key="2">
    <source>
        <dbReference type="PIRSR" id="PIRSR001365-1"/>
    </source>
</evidence>
<dbReference type="OrthoDB" id="191315at2759"/>
<feature type="binding site" evidence="3">
    <location>
        <position position="58"/>
    </location>
    <ligand>
        <name>pyruvate</name>
        <dbReference type="ChEBI" id="CHEBI:15361"/>
    </ligand>
</feature>
<name>A0A9W4MLB6_PENOL</name>
<dbReference type="PANTHER" id="PTHR12128">
    <property type="entry name" value="DIHYDRODIPICOLINATE SYNTHASE"/>
    <property type="match status" value="1"/>
</dbReference>
<dbReference type="PRINTS" id="PR00146">
    <property type="entry name" value="DHPICSNTHASE"/>
</dbReference>
<evidence type="ECO:0000256" key="1">
    <source>
        <dbReference type="PIRNR" id="PIRNR001365"/>
    </source>
</evidence>
<dbReference type="CDD" id="cd00408">
    <property type="entry name" value="DHDPS-like"/>
    <property type="match status" value="1"/>
</dbReference>
<feature type="active site" description="Proton donor/acceptor" evidence="2">
    <location>
        <position position="152"/>
    </location>
</feature>
<protein>
    <recommendedName>
        <fullName evidence="6">Dihydrodipicolinate synthase</fullName>
    </recommendedName>
</protein>
<evidence type="ECO:0000313" key="5">
    <source>
        <dbReference type="Proteomes" id="UP001153618"/>
    </source>
</evidence>
<sequence>MTSTIASKSTPIPPGIYCPVISLYKPTARQEVDYDASYKFFSHLIRGGVDGLVLAGTTAEAVLLSAEERKELVKVARRAAIDLGRPQFPIVAGISGQSTNESIKLADDALEAGASFGLLLPPSYWAKAATKDVIVGFYRDVADSTRLPVVIYSVRHLESNNCNKSNLCQFPAVCNGIDMNSDTMSELAHHPNIVGVKLTCGNAGKVTRLTEEYSHEQFAVYAGSSDWLIPCLAGGGVGCVTGIANVFPKCVAQLYALWNQGKTKEARELQGLVAQAEKACKEGIAPTKFGAAHFAGPAAGLTDAKTFWPRKPYAPCGEEKSAWVVQVMQHLENVEQALPDAPSV</sequence>
<feature type="binding site" evidence="3">
    <location>
        <position position="240"/>
    </location>
    <ligand>
        <name>pyruvate</name>
        <dbReference type="ChEBI" id="CHEBI:15361"/>
    </ligand>
</feature>
<dbReference type="GO" id="GO:0008840">
    <property type="term" value="F:4-hydroxy-tetrahydrodipicolinate synthase activity"/>
    <property type="evidence" value="ECO:0007669"/>
    <property type="project" value="TreeGrafter"/>
</dbReference>
<dbReference type="SMART" id="SM01130">
    <property type="entry name" value="DHDPS"/>
    <property type="match status" value="1"/>
</dbReference>
<dbReference type="Gene3D" id="3.20.20.70">
    <property type="entry name" value="Aldolase class I"/>
    <property type="match status" value="1"/>
</dbReference>
<comment type="caution">
    <text evidence="4">The sequence shown here is derived from an EMBL/GenBank/DDBJ whole genome shotgun (WGS) entry which is preliminary data.</text>
</comment>
<dbReference type="EMBL" id="CAJVOS010000011">
    <property type="protein sequence ID" value="CAG7989669.1"/>
    <property type="molecule type" value="Genomic_DNA"/>
</dbReference>
<feature type="active site" description="Schiff-base intermediate with substrate" evidence="2">
    <location>
        <position position="197"/>
    </location>
</feature>
<dbReference type="SUPFAM" id="SSF51569">
    <property type="entry name" value="Aldolase"/>
    <property type="match status" value="1"/>
</dbReference>
<gene>
    <name evidence="4" type="ORF">POLS_LOCUS1546</name>
</gene>
<dbReference type="AlphaFoldDB" id="A0A9W4MLB6"/>
<accession>A0A9W4MLB6</accession>
<evidence type="ECO:0000256" key="3">
    <source>
        <dbReference type="PIRSR" id="PIRSR001365-2"/>
    </source>
</evidence>
<dbReference type="PIRSF" id="PIRSF001365">
    <property type="entry name" value="DHDPS"/>
    <property type="match status" value="1"/>
</dbReference>
<comment type="similarity">
    <text evidence="1">Belongs to the DapA family.</text>
</comment>
<evidence type="ECO:0008006" key="6">
    <source>
        <dbReference type="Google" id="ProtNLM"/>
    </source>
</evidence>
<organism evidence="4 5">
    <name type="scientific">Penicillium olsonii</name>
    <dbReference type="NCBI Taxonomy" id="99116"/>
    <lineage>
        <taxon>Eukaryota</taxon>
        <taxon>Fungi</taxon>
        <taxon>Dikarya</taxon>
        <taxon>Ascomycota</taxon>
        <taxon>Pezizomycotina</taxon>
        <taxon>Eurotiomycetes</taxon>
        <taxon>Eurotiomycetidae</taxon>
        <taxon>Eurotiales</taxon>
        <taxon>Aspergillaceae</taxon>
        <taxon>Penicillium</taxon>
    </lineage>
</organism>